<evidence type="ECO:0000313" key="1">
    <source>
        <dbReference type="EMBL" id="KAJ7379254.1"/>
    </source>
</evidence>
<comment type="caution">
    <text evidence="1">The sequence shown here is derived from an EMBL/GenBank/DDBJ whole genome shotgun (WGS) entry which is preliminary data.</text>
</comment>
<keyword evidence="2" id="KW-1185">Reference proteome</keyword>
<dbReference type="Proteomes" id="UP001163046">
    <property type="component" value="Unassembled WGS sequence"/>
</dbReference>
<sequence>MMPFSPMQRPPQYPPQPYGFQAPFQWYRPPVWPQVMRRPQVMSLLVPLPPRPYPPFMKTALNDKPKQTLPKPIPANGPISLQGSILVYPKPVSVSPPSPPAAVPCIPTFSNPCLPFRPNPVAQNPFSMIKPCIPSLANPCRPNTGMAPTTPPTKSYEAQSKPILLTRPLKLQGSVYINSRPPPPGASPAQYPATAPCIPTVTRPCFPLMPPRQPPRPPSYVAPKVLNPFSNLYPKPPQPAIGNVVPALFNPNASQMAPAAPHSIIVQLPEISLQAAPAPSLPSPIIPPQPPSPVFPRAALFDQQGIPHSRLRFGKPR</sequence>
<gene>
    <name evidence="1" type="ORF">OS493_017763</name>
</gene>
<evidence type="ECO:0000313" key="2">
    <source>
        <dbReference type="Proteomes" id="UP001163046"/>
    </source>
</evidence>
<protein>
    <submittedName>
        <fullName evidence="1">Uncharacterized protein</fullName>
    </submittedName>
</protein>
<organism evidence="1 2">
    <name type="scientific">Desmophyllum pertusum</name>
    <dbReference type="NCBI Taxonomy" id="174260"/>
    <lineage>
        <taxon>Eukaryota</taxon>
        <taxon>Metazoa</taxon>
        <taxon>Cnidaria</taxon>
        <taxon>Anthozoa</taxon>
        <taxon>Hexacorallia</taxon>
        <taxon>Scleractinia</taxon>
        <taxon>Caryophylliina</taxon>
        <taxon>Caryophylliidae</taxon>
        <taxon>Desmophyllum</taxon>
    </lineage>
</organism>
<accession>A0A9W9ZFN9</accession>
<reference evidence="1" key="1">
    <citation type="submission" date="2023-01" db="EMBL/GenBank/DDBJ databases">
        <title>Genome assembly of the deep-sea coral Lophelia pertusa.</title>
        <authorList>
            <person name="Herrera S."/>
            <person name="Cordes E."/>
        </authorList>
    </citation>
    <scope>NUCLEOTIDE SEQUENCE</scope>
    <source>
        <strain evidence="1">USNM1676648</strain>
        <tissue evidence="1">Polyp</tissue>
    </source>
</reference>
<dbReference type="AlphaFoldDB" id="A0A9W9ZFN9"/>
<proteinExistence type="predicted"/>
<name>A0A9W9ZFN9_9CNID</name>
<dbReference type="EMBL" id="MU826359">
    <property type="protein sequence ID" value="KAJ7379254.1"/>
    <property type="molecule type" value="Genomic_DNA"/>
</dbReference>